<feature type="compositionally biased region" description="Low complexity" evidence="12">
    <location>
        <begin position="299"/>
        <end position="320"/>
    </location>
</feature>
<feature type="region of interest" description="Disordered" evidence="12">
    <location>
        <begin position="444"/>
        <end position="465"/>
    </location>
</feature>
<feature type="region of interest" description="Disordered" evidence="12">
    <location>
        <begin position="130"/>
        <end position="154"/>
    </location>
</feature>
<keyword evidence="7" id="KW-0133">Cell shape</keyword>
<feature type="domain" description="CRIB" evidence="13">
    <location>
        <begin position="164"/>
        <end position="177"/>
    </location>
</feature>
<keyword evidence="8" id="KW-0472">Membrane</keyword>
<dbReference type="PROSITE" id="PS50108">
    <property type="entry name" value="CRIB"/>
    <property type="match status" value="1"/>
</dbReference>
<evidence type="ECO:0000256" key="6">
    <source>
        <dbReference type="ARBA" id="ARBA00022553"/>
    </source>
</evidence>
<evidence type="ECO:0000256" key="5">
    <source>
        <dbReference type="ARBA" id="ARBA00022490"/>
    </source>
</evidence>
<feature type="region of interest" description="Disordered" evidence="12">
    <location>
        <begin position="221"/>
        <end position="384"/>
    </location>
</feature>
<dbReference type="AlphaFoldDB" id="A0A9N9FCQ5"/>
<evidence type="ECO:0000256" key="12">
    <source>
        <dbReference type="SAM" id="MobiDB-lite"/>
    </source>
</evidence>
<dbReference type="SUPFAM" id="SSF47912">
    <property type="entry name" value="Wiscott-Aldrich syndrome protein, WASP, C-terminal domain"/>
    <property type="match status" value="1"/>
</dbReference>
<dbReference type="Pfam" id="PF00568">
    <property type="entry name" value="WH1"/>
    <property type="match status" value="1"/>
</dbReference>
<feature type="compositionally biased region" description="Polar residues" evidence="12">
    <location>
        <begin position="278"/>
        <end position="298"/>
    </location>
</feature>
<dbReference type="GO" id="GO:0035023">
    <property type="term" value="P:regulation of Rho protein signal transduction"/>
    <property type="evidence" value="ECO:0007669"/>
    <property type="project" value="InterPro"/>
</dbReference>
<dbReference type="InterPro" id="IPR036936">
    <property type="entry name" value="CRIB_dom_sf"/>
</dbReference>
<comment type="caution">
    <text evidence="15">The sequence shown here is derived from an EMBL/GenBank/DDBJ whole genome shotgun (WGS) entry which is preliminary data.</text>
</comment>
<feature type="compositionally biased region" description="Pro residues" evidence="12">
    <location>
        <begin position="321"/>
        <end position="350"/>
    </location>
</feature>
<feature type="region of interest" description="Disordered" evidence="12">
    <location>
        <begin position="397"/>
        <end position="430"/>
    </location>
</feature>
<dbReference type="EMBL" id="CAJVPP010000988">
    <property type="protein sequence ID" value="CAG8526440.1"/>
    <property type="molecule type" value="Genomic_DNA"/>
</dbReference>
<dbReference type="GO" id="GO:0030479">
    <property type="term" value="C:actin cortical patch"/>
    <property type="evidence" value="ECO:0007669"/>
    <property type="project" value="UniProtKB-ARBA"/>
</dbReference>
<dbReference type="GO" id="GO:0008092">
    <property type="term" value="F:cytoskeletal protein binding"/>
    <property type="evidence" value="ECO:0007669"/>
    <property type="project" value="UniProtKB-ARBA"/>
</dbReference>
<dbReference type="Gene3D" id="2.30.29.30">
    <property type="entry name" value="Pleckstrin-homology domain (PH domain)/Phosphotyrosine-binding domain (PTB)"/>
    <property type="match status" value="1"/>
</dbReference>
<dbReference type="GO" id="GO:0008360">
    <property type="term" value="P:regulation of cell shape"/>
    <property type="evidence" value="ECO:0007669"/>
    <property type="project" value="UniProtKB-KW"/>
</dbReference>
<evidence type="ECO:0000313" key="16">
    <source>
        <dbReference type="Proteomes" id="UP000789375"/>
    </source>
</evidence>
<dbReference type="InterPro" id="IPR033927">
    <property type="entry name" value="WASPfam_EVH1"/>
</dbReference>
<dbReference type="InterPro" id="IPR000697">
    <property type="entry name" value="WH1/EVH1_dom"/>
</dbReference>
<dbReference type="InterPro" id="IPR039056">
    <property type="entry name" value="SPEC"/>
</dbReference>
<keyword evidence="11" id="KW-0449">Lipoprotein</keyword>
<dbReference type="GO" id="GO:0007015">
    <property type="term" value="P:actin filament organization"/>
    <property type="evidence" value="ECO:0007669"/>
    <property type="project" value="InterPro"/>
</dbReference>
<evidence type="ECO:0000256" key="1">
    <source>
        <dbReference type="ARBA" id="ARBA00004193"/>
    </source>
</evidence>
<name>A0A9N9FCQ5_FUNMO</name>
<dbReference type="PROSITE" id="PS50229">
    <property type="entry name" value="WH1"/>
    <property type="match status" value="1"/>
</dbReference>
<feature type="compositionally biased region" description="Pro residues" evidence="12">
    <location>
        <begin position="372"/>
        <end position="381"/>
    </location>
</feature>
<dbReference type="InterPro" id="IPR011993">
    <property type="entry name" value="PH-like_dom_sf"/>
</dbReference>
<feature type="compositionally biased region" description="Polar residues" evidence="12">
    <location>
        <begin position="450"/>
        <end position="465"/>
    </location>
</feature>
<keyword evidence="6" id="KW-0597">Phosphoprotein</keyword>
<dbReference type="InterPro" id="IPR011026">
    <property type="entry name" value="WAS_C"/>
</dbReference>
<keyword evidence="9" id="KW-0564">Palmitate</keyword>
<evidence type="ECO:0000259" key="14">
    <source>
        <dbReference type="PROSITE" id="PS50229"/>
    </source>
</evidence>
<dbReference type="PANTHER" id="PTHR13502:SF9">
    <property type="entry name" value="CRIB DOMAIN-CONTAINING PROTEIN"/>
    <property type="match status" value="1"/>
</dbReference>
<evidence type="ECO:0000259" key="13">
    <source>
        <dbReference type="PROSITE" id="PS50108"/>
    </source>
</evidence>
<dbReference type="SUPFAM" id="SSF50729">
    <property type="entry name" value="PH domain-like"/>
    <property type="match status" value="1"/>
</dbReference>
<dbReference type="InterPro" id="IPR000095">
    <property type="entry name" value="CRIB_dom"/>
</dbReference>
<evidence type="ECO:0000256" key="11">
    <source>
        <dbReference type="ARBA" id="ARBA00023288"/>
    </source>
</evidence>
<keyword evidence="16" id="KW-1185">Reference proteome</keyword>
<feature type="compositionally biased region" description="Polar residues" evidence="12">
    <location>
        <begin position="413"/>
        <end position="426"/>
    </location>
</feature>
<keyword evidence="5" id="KW-0963">Cytoplasm</keyword>
<dbReference type="SMART" id="SM00461">
    <property type="entry name" value="WH1"/>
    <property type="match status" value="1"/>
</dbReference>
<evidence type="ECO:0000313" key="15">
    <source>
        <dbReference type="EMBL" id="CAG8526440.1"/>
    </source>
</evidence>
<proteinExistence type="inferred from homology"/>
<reference evidence="15" key="1">
    <citation type="submission" date="2021-06" db="EMBL/GenBank/DDBJ databases">
        <authorList>
            <person name="Kallberg Y."/>
            <person name="Tangrot J."/>
            <person name="Rosling A."/>
        </authorList>
    </citation>
    <scope>NUCLEOTIDE SEQUENCE</scope>
    <source>
        <strain evidence="15">87-6 pot B 2015</strain>
    </source>
</reference>
<comment type="subcellular location">
    <subcellularLocation>
        <location evidence="1">Cell membrane</location>
        <topology evidence="1">Lipid-anchor</topology>
    </subcellularLocation>
    <subcellularLocation>
        <location evidence="2">Cytoplasm</location>
        <location evidence="2">Cytoskeleton</location>
    </subcellularLocation>
</comment>
<sequence>MPPVTILKPEDKTLIKKALPSKKGNKILNATVARLYVAYPDANAWTYTKIMGAVALVKDNSKNSFFFKIVDLMGNRGILWEQELYKNFQYTVELPFLHTFALDDYLAAFSFADEQDAKIFHKKVTNREKISSKSNKKSQKENKNSGGGIFGIGRSKSKIDKSKISGPTEFRHLGHIGYDEQKGFDVQNIDPEWKGIITQLGELGISSEEIEKNADFINDYLKNNNRKPANPPARNDRKSINPPEPPSRRIAPQPPTAQSPSKNKKPPPPPIPRKSLLGPTSPTRDSLQPSSPTNAKQLSISPPVSPRVSPRVSPIPTFPTLSPPAPPTLPSRPPAQQPVVAPPPPPPPVRPLISSNAPPPIPPARVTSSSIAPPPLPPTLPPAVNGRANLMEAIRNRGGVSGGGLKNVGEPVRQSTITEDSSPSGNDDTNLAKTLADALKKLNKDMGSDDSVSQEPISKTQWIWE</sequence>
<dbReference type="GO" id="GO:0031267">
    <property type="term" value="F:small GTPase binding"/>
    <property type="evidence" value="ECO:0007669"/>
    <property type="project" value="InterPro"/>
</dbReference>
<evidence type="ECO:0000256" key="8">
    <source>
        <dbReference type="ARBA" id="ARBA00023136"/>
    </source>
</evidence>
<evidence type="ECO:0000256" key="4">
    <source>
        <dbReference type="ARBA" id="ARBA00022475"/>
    </source>
</evidence>
<feature type="domain" description="WH1" evidence="14">
    <location>
        <begin position="20"/>
        <end position="131"/>
    </location>
</feature>
<evidence type="ECO:0000256" key="9">
    <source>
        <dbReference type="ARBA" id="ARBA00023139"/>
    </source>
</evidence>
<dbReference type="PRINTS" id="PR01217">
    <property type="entry name" value="PRICHEXTENSN"/>
</dbReference>
<gene>
    <name evidence="15" type="ORF">FMOSSE_LOCUS5291</name>
</gene>
<protein>
    <submittedName>
        <fullName evidence="15">10451_t:CDS:1</fullName>
    </submittedName>
</protein>
<dbReference type="GO" id="GO:0005886">
    <property type="term" value="C:plasma membrane"/>
    <property type="evidence" value="ECO:0007669"/>
    <property type="project" value="UniProtKB-SubCell"/>
</dbReference>
<evidence type="ECO:0000256" key="3">
    <source>
        <dbReference type="ARBA" id="ARBA00005720"/>
    </source>
</evidence>
<keyword evidence="10" id="KW-0206">Cytoskeleton</keyword>
<dbReference type="Proteomes" id="UP000789375">
    <property type="component" value="Unassembled WGS sequence"/>
</dbReference>
<comment type="similarity">
    <text evidence="3">Belongs to the CDC42SE/SPEC family.</text>
</comment>
<dbReference type="Pfam" id="PF00786">
    <property type="entry name" value="PBD"/>
    <property type="match status" value="1"/>
</dbReference>
<evidence type="ECO:0000256" key="10">
    <source>
        <dbReference type="ARBA" id="ARBA00023212"/>
    </source>
</evidence>
<accession>A0A9N9FCQ5</accession>
<dbReference type="GO" id="GO:0071933">
    <property type="term" value="F:Arp2/3 complex binding"/>
    <property type="evidence" value="ECO:0007669"/>
    <property type="project" value="UniProtKB-ARBA"/>
</dbReference>
<dbReference type="Gene3D" id="3.90.810.10">
    <property type="entry name" value="CRIB domain"/>
    <property type="match status" value="1"/>
</dbReference>
<dbReference type="FunFam" id="2.30.29.30:FF:000281">
    <property type="entry name" value="Actin associated protein"/>
    <property type="match status" value="1"/>
</dbReference>
<keyword evidence="4" id="KW-1003">Cell membrane</keyword>
<evidence type="ECO:0000256" key="2">
    <source>
        <dbReference type="ARBA" id="ARBA00004245"/>
    </source>
</evidence>
<evidence type="ECO:0000256" key="7">
    <source>
        <dbReference type="ARBA" id="ARBA00022960"/>
    </source>
</evidence>
<dbReference type="PANTHER" id="PTHR13502">
    <property type="entry name" value="CDC42 SMALL EFFECTOR PROTEIN HOMOLOG"/>
    <property type="match status" value="1"/>
</dbReference>
<organism evidence="15 16">
    <name type="scientific">Funneliformis mosseae</name>
    <name type="common">Endomycorrhizal fungus</name>
    <name type="synonym">Glomus mosseae</name>
    <dbReference type="NCBI Taxonomy" id="27381"/>
    <lineage>
        <taxon>Eukaryota</taxon>
        <taxon>Fungi</taxon>
        <taxon>Fungi incertae sedis</taxon>
        <taxon>Mucoromycota</taxon>
        <taxon>Glomeromycotina</taxon>
        <taxon>Glomeromycetes</taxon>
        <taxon>Glomerales</taxon>
        <taxon>Glomeraceae</taxon>
        <taxon>Funneliformis</taxon>
    </lineage>
</organism>
<dbReference type="CDD" id="cd00132">
    <property type="entry name" value="CRIB"/>
    <property type="match status" value="1"/>
</dbReference>
<dbReference type="SMART" id="SM00285">
    <property type="entry name" value="PBD"/>
    <property type="match status" value="1"/>
</dbReference>
<dbReference type="CDD" id="cd01205">
    <property type="entry name" value="EVH1_WASP-like"/>
    <property type="match status" value="1"/>
</dbReference>